<dbReference type="InterPro" id="IPR036047">
    <property type="entry name" value="F-box-like_dom_sf"/>
</dbReference>
<name>A0A0C9M9J0_9FUNG</name>
<feature type="compositionally biased region" description="Polar residues" evidence="1">
    <location>
        <begin position="97"/>
        <end position="116"/>
    </location>
</feature>
<feature type="compositionally biased region" description="Basic and acidic residues" evidence="1">
    <location>
        <begin position="228"/>
        <end position="241"/>
    </location>
</feature>
<dbReference type="Gene3D" id="3.30.2230.10">
    <property type="entry name" value="DUSP-like"/>
    <property type="match status" value="1"/>
</dbReference>
<feature type="region of interest" description="Disordered" evidence="1">
    <location>
        <begin position="13"/>
        <end position="51"/>
    </location>
</feature>
<proteinExistence type="predicted"/>
<feature type="domain" description="DUSP" evidence="3">
    <location>
        <begin position="838"/>
        <end position="949"/>
    </location>
</feature>
<accession>A0A0C9M9J0</accession>
<dbReference type="AlphaFoldDB" id="A0A0C9M9J0"/>
<dbReference type="OrthoDB" id="2202626at2759"/>
<dbReference type="PROSITE" id="PS50181">
    <property type="entry name" value="FBOX"/>
    <property type="match status" value="1"/>
</dbReference>
<evidence type="ECO:0000256" key="1">
    <source>
        <dbReference type="SAM" id="MobiDB-lite"/>
    </source>
</evidence>
<dbReference type="InterPro" id="IPR006615">
    <property type="entry name" value="Pept_C19_DUSP"/>
</dbReference>
<feature type="region of interest" description="Disordered" evidence="1">
    <location>
        <begin position="372"/>
        <end position="438"/>
    </location>
</feature>
<dbReference type="SUPFAM" id="SSF143791">
    <property type="entry name" value="DUSP-like"/>
    <property type="match status" value="1"/>
</dbReference>
<keyword evidence="5" id="KW-1185">Reference proteome</keyword>
<dbReference type="InterPro" id="IPR035927">
    <property type="entry name" value="DUSP-like_sf"/>
</dbReference>
<protein>
    <recommendedName>
        <fullName evidence="6">DUSP domain-containing protein</fullName>
    </recommendedName>
</protein>
<evidence type="ECO:0000259" key="3">
    <source>
        <dbReference type="PROSITE" id="PS51283"/>
    </source>
</evidence>
<feature type="compositionally biased region" description="Polar residues" evidence="1">
    <location>
        <begin position="267"/>
        <end position="300"/>
    </location>
</feature>
<evidence type="ECO:0008006" key="6">
    <source>
        <dbReference type="Google" id="ProtNLM"/>
    </source>
</evidence>
<organism evidence="4">
    <name type="scientific">Mucor ambiguus</name>
    <dbReference type="NCBI Taxonomy" id="91626"/>
    <lineage>
        <taxon>Eukaryota</taxon>
        <taxon>Fungi</taxon>
        <taxon>Fungi incertae sedis</taxon>
        <taxon>Mucoromycota</taxon>
        <taxon>Mucoromycotina</taxon>
        <taxon>Mucoromycetes</taxon>
        <taxon>Mucorales</taxon>
        <taxon>Mucorineae</taxon>
        <taxon>Mucoraceae</taxon>
        <taxon>Mucor</taxon>
    </lineage>
</organism>
<evidence type="ECO:0000313" key="4">
    <source>
        <dbReference type="EMBL" id="GAN03939.1"/>
    </source>
</evidence>
<feature type="compositionally biased region" description="Polar residues" evidence="1">
    <location>
        <begin position="372"/>
        <end position="384"/>
    </location>
</feature>
<dbReference type="Proteomes" id="UP000053815">
    <property type="component" value="Unassembled WGS sequence"/>
</dbReference>
<feature type="domain" description="F-box" evidence="2">
    <location>
        <begin position="585"/>
        <end position="631"/>
    </location>
</feature>
<feature type="region of interest" description="Disordered" evidence="1">
    <location>
        <begin position="139"/>
        <end position="334"/>
    </location>
</feature>
<feature type="region of interest" description="Disordered" evidence="1">
    <location>
        <begin position="662"/>
        <end position="713"/>
    </location>
</feature>
<dbReference type="EMBL" id="DF836340">
    <property type="protein sequence ID" value="GAN03939.1"/>
    <property type="molecule type" value="Genomic_DNA"/>
</dbReference>
<dbReference type="PROSITE" id="PS51283">
    <property type="entry name" value="DUSP"/>
    <property type="match status" value="1"/>
</dbReference>
<dbReference type="InterPro" id="IPR001810">
    <property type="entry name" value="F-box_dom"/>
</dbReference>
<dbReference type="Gene3D" id="1.20.1280.50">
    <property type="match status" value="1"/>
</dbReference>
<dbReference type="STRING" id="91626.A0A0C9M9J0"/>
<dbReference type="SUPFAM" id="SSF81383">
    <property type="entry name" value="F-box domain"/>
    <property type="match status" value="1"/>
</dbReference>
<gene>
    <name evidence="4" type="ORF">MAM1_0051c03395</name>
</gene>
<feature type="compositionally biased region" description="Polar residues" evidence="1">
    <location>
        <begin position="63"/>
        <end position="75"/>
    </location>
</feature>
<evidence type="ECO:0000259" key="2">
    <source>
        <dbReference type="PROSITE" id="PS50181"/>
    </source>
</evidence>
<reference evidence="4" key="1">
    <citation type="submission" date="2014-09" db="EMBL/GenBank/DDBJ databases">
        <title>Draft genome sequence of an oleaginous Mucoromycotina fungus Mucor ambiguus NBRC6742.</title>
        <authorList>
            <person name="Takeda I."/>
            <person name="Yamane N."/>
            <person name="Morita T."/>
            <person name="Tamano K."/>
            <person name="Machida M."/>
            <person name="Baker S."/>
            <person name="Koike H."/>
        </authorList>
    </citation>
    <scope>NUCLEOTIDE SEQUENCE</scope>
    <source>
        <strain evidence="4">NBRC 6742</strain>
    </source>
</reference>
<evidence type="ECO:0000313" key="5">
    <source>
        <dbReference type="Proteomes" id="UP000053815"/>
    </source>
</evidence>
<sequence>MLSEYRDLLEKRRLERKRGHNPVPELPPFVPLPKGELAQVPPSSPASFDYGPYFAQEPITLSRRSPSVYSRQSVNASPPPPARSRSIITPPPLAISIANTLENDQRSSPQRPSYLSQLAPFSVTPRKRLFAETTLITVEESTADGDEAQPNKRVQSPSVTREYPGQSPIAIPADADQASIPEKEHVNNTGDVDMMDTNTHNTIPDKEQPLSPVIEENDIVENLSVHELSIHEESLKEDEPHNTPPATANSPQENRDSEHHTTLLVEPQQQIAKESPQEQNESQQGATKDSSQEPSEPRQQMSEDDAEETKQVQDETPGSVELQESVLQENVEKPAYVSAYQTVIDKETQDNLDGLQQETGESIEAATAKVTDQTATNGHASETENPVDPATDGNPIKYGFDDDNIDYGGYDDVYQGDEGKPAASMSQAGDQAEEDTPNNVLRDLRTMATANTVNLKKIKKMSNLHIQTISNLVLDSTKEARNNTTDAHEKSIIEDYYYTVNDDLKKCHKHYLQYQQCASANRRLKAYHRKKDLQFLNVIKEEGILKRRIHYLRQEIAELDTKQDTWTRIEDLFHDINQIKDTCITTVTKQLTTEVLVHVASFLDLASILQFSMTGKSYSYLIKNELLFKQLNKRDFRVSEKSSGQTWLDMYKQLNDTDVVMADTSSSSDPSATEVSQIAATPTEASQATTAPTQQPTLDTNTQPTTNTTEITPATSNFNTQETATDACPHFEPLTEVAREVKKILFKSEEAYLCDLCSNNPAAYLSMHHDDHTGACLSCLTQPSEGQQAHYPIQLELVTGDVYCFKCHPGKPRKLDAARDGQIIQDTIAYIRESESMEDLEKRRKTEQALYVQELRREDLSLKHYLVEKQWGRTWMSFRTREGAPLPTKITQSRLSRSNGTLDPNIRLPMDKYRPCPETHGDIVSEKLWRYLAKAYGVQGRAYSEDDIIAPEYARIRVYVDDYKKSIHLYP</sequence>
<dbReference type="GO" id="GO:0004843">
    <property type="term" value="F:cysteine-type deubiquitinase activity"/>
    <property type="evidence" value="ECO:0007669"/>
    <property type="project" value="InterPro"/>
</dbReference>
<feature type="region of interest" description="Disordered" evidence="1">
    <location>
        <begin position="63"/>
        <end position="119"/>
    </location>
</feature>